<reference evidence="3 4" key="1">
    <citation type="submission" date="2015-01" db="EMBL/GenBank/DDBJ databases">
        <title>Jeotgalibacillus campisalis genome sequencing.</title>
        <authorList>
            <person name="Goh K.M."/>
            <person name="Chan K.-G."/>
            <person name="Yaakop A.S."/>
            <person name="Ee R."/>
            <person name="Gan H.M."/>
            <person name="Chan C.S."/>
        </authorList>
    </citation>
    <scope>NUCLEOTIDE SEQUENCE [LARGE SCALE GENOMIC DNA]</scope>
    <source>
        <strain evidence="3 4">SF-57</strain>
    </source>
</reference>
<dbReference type="AlphaFoldDB" id="A0A0C2S3Y0"/>
<accession>A0A0C2S3Y0</accession>
<organism evidence="3 4">
    <name type="scientific">Jeotgalibacillus campisalis</name>
    <dbReference type="NCBI Taxonomy" id="220754"/>
    <lineage>
        <taxon>Bacteria</taxon>
        <taxon>Bacillati</taxon>
        <taxon>Bacillota</taxon>
        <taxon>Bacilli</taxon>
        <taxon>Bacillales</taxon>
        <taxon>Caryophanaceae</taxon>
        <taxon>Jeotgalibacillus</taxon>
    </lineage>
</organism>
<gene>
    <name evidence="3" type="ORF">KR50_12790</name>
</gene>
<dbReference type="EMBL" id="JXRR01000011">
    <property type="protein sequence ID" value="KIL48694.1"/>
    <property type="molecule type" value="Genomic_DNA"/>
</dbReference>
<keyword evidence="4" id="KW-1185">Reference proteome</keyword>
<feature type="compositionally biased region" description="Polar residues" evidence="1">
    <location>
        <begin position="38"/>
        <end position="52"/>
    </location>
</feature>
<name>A0A0C2S3Y0_9BACL</name>
<evidence type="ECO:0000256" key="2">
    <source>
        <dbReference type="SAM" id="Phobius"/>
    </source>
</evidence>
<dbReference type="PATRIC" id="fig|220754.4.peg.1302"/>
<protein>
    <submittedName>
        <fullName evidence="3">Uncharacterized protein</fullName>
    </submittedName>
</protein>
<sequence length="52" mass="5621">MEGKKLVLIITALVIVMAIVIFILVSNFEPSGMDPEDTASNVYSSESFVSLT</sequence>
<keyword evidence="2" id="KW-1133">Transmembrane helix</keyword>
<feature type="transmembrane region" description="Helical" evidence="2">
    <location>
        <begin position="6"/>
        <end position="25"/>
    </location>
</feature>
<keyword evidence="2" id="KW-0472">Membrane</keyword>
<evidence type="ECO:0000313" key="3">
    <source>
        <dbReference type="EMBL" id="KIL48694.1"/>
    </source>
</evidence>
<dbReference type="Proteomes" id="UP000031972">
    <property type="component" value="Unassembled WGS sequence"/>
</dbReference>
<comment type="caution">
    <text evidence="3">The sequence shown here is derived from an EMBL/GenBank/DDBJ whole genome shotgun (WGS) entry which is preliminary data.</text>
</comment>
<evidence type="ECO:0000313" key="4">
    <source>
        <dbReference type="Proteomes" id="UP000031972"/>
    </source>
</evidence>
<evidence type="ECO:0000256" key="1">
    <source>
        <dbReference type="SAM" id="MobiDB-lite"/>
    </source>
</evidence>
<proteinExistence type="predicted"/>
<feature type="region of interest" description="Disordered" evidence="1">
    <location>
        <begin position="33"/>
        <end position="52"/>
    </location>
</feature>
<keyword evidence="2" id="KW-0812">Transmembrane</keyword>
<dbReference type="RefSeq" id="WP_156969480.1">
    <property type="nucleotide sequence ID" value="NZ_JXRR01000011.1"/>
</dbReference>